<gene>
    <name evidence="1" type="ORF">ACFSW5_21575</name>
</gene>
<keyword evidence="2" id="KW-1185">Reference proteome</keyword>
<accession>A0ABW5R2I5</accession>
<dbReference type="RefSeq" id="WP_379277760.1">
    <property type="nucleotide sequence ID" value="NZ_JBHUGT010000013.1"/>
</dbReference>
<organism evidence="1 2">
    <name type="scientific">Paenibacillus thailandensis</name>
    <dbReference type="NCBI Taxonomy" id="393250"/>
    <lineage>
        <taxon>Bacteria</taxon>
        <taxon>Bacillati</taxon>
        <taxon>Bacillota</taxon>
        <taxon>Bacilli</taxon>
        <taxon>Bacillales</taxon>
        <taxon>Paenibacillaceae</taxon>
        <taxon>Paenibacillus</taxon>
    </lineage>
</organism>
<evidence type="ECO:0000313" key="1">
    <source>
        <dbReference type="EMBL" id="MFD2662849.1"/>
    </source>
</evidence>
<protein>
    <submittedName>
        <fullName evidence="1">Uncharacterized protein</fullName>
    </submittedName>
</protein>
<reference evidence="2" key="1">
    <citation type="journal article" date="2019" name="Int. J. Syst. Evol. Microbiol.">
        <title>The Global Catalogue of Microorganisms (GCM) 10K type strain sequencing project: providing services to taxonomists for standard genome sequencing and annotation.</title>
        <authorList>
            <consortium name="The Broad Institute Genomics Platform"/>
            <consortium name="The Broad Institute Genome Sequencing Center for Infectious Disease"/>
            <person name="Wu L."/>
            <person name="Ma J."/>
        </authorList>
    </citation>
    <scope>NUCLEOTIDE SEQUENCE [LARGE SCALE GENOMIC DNA]</scope>
    <source>
        <strain evidence="2">TISTR 1827</strain>
    </source>
</reference>
<name>A0ABW5R2I5_9BACL</name>
<dbReference type="Proteomes" id="UP001597493">
    <property type="component" value="Unassembled WGS sequence"/>
</dbReference>
<dbReference type="EMBL" id="JBHUMY010000032">
    <property type="protein sequence ID" value="MFD2662849.1"/>
    <property type="molecule type" value="Genomic_DNA"/>
</dbReference>
<sequence>MDLVVNKCECLLCNKVFFEWEEAELDECPHCNASLDTDKSANVIGEMSVVIELDVTTGKVSVPFVGLNP</sequence>
<evidence type="ECO:0000313" key="2">
    <source>
        <dbReference type="Proteomes" id="UP001597493"/>
    </source>
</evidence>
<comment type="caution">
    <text evidence="1">The sequence shown here is derived from an EMBL/GenBank/DDBJ whole genome shotgun (WGS) entry which is preliminary data.</text>
</comment>
<proteinExistence type="predicted"/>